<sequence length="142" mass="17452">MFKTFFALFQIILCQVFRDLFKDALNIQKERIKDVRQYASDQRKKQESRRQDEIDSLENFYHDQFEMLAEKLTKERMETEVRDAAQQQIMLRLKRELRNKMESEIKQYQEQIFHDDDDVHFRKCDADRVLKQLHLARYSAKI</sequence>
<dbReference type="AlphaFoldDB" id="A0AAV3YFQ7"/>
<dbReference type="PANTHER" id="PTHR22545">
    <property type="entry name" value="CENTROSOMAL PROTEIN OF 95 KDA"/>
    <property type="match status" value="1"/>
</dbReference>
<dbReference type="GO" id="GO:0005813">
    <property type="term" value="C:centrosome"/>
    <property type="evidence" value="ECO:0007669"/>
    <property type="project" value="InterPro"/>
</dbReference>
<keyword evidence="2" id="KW-1185">Reference proteome</keyword>
<organism evidence="1 2">
    <name type="scientific">Plakobranchus ocellatus</name>
    <dbReference type="NCBI Taxonomy" id="259542"/>
    <lineage>
        <taxon>Eukaryota</taxon>
        <taxon>Metazoa</taxon>
        <taxon>Spiralia</taxon>
        <taxon>Lophotrochozoa</taxon>
        <taxon>Mollusca</taxon>
        <taxon>Gastropoda</taxon>
        <taxon>Heterobranchia</taxon>
        <taxon>Euthyneura</taxon>
        <taxon>Panpulmonata</taxon>
        <taxon>Sacoglossa</taxon>
        <taxon>Placobranchoidea</taxon>
        <taxon>Plakobranchidae</taxon>
        <taxon>Plakobranchus</taxon>
    </lineage>
</organism>
<dbReference type="InterPro" id="IPR026619">
    <property type="entry name" value="CEP95"/>
</dbReference>
<dbReference type="PANTHER" id="PTHR22545:SF0">
    <property type="entry name" value="CENTROSOMAL PROTEIN OF 95 KDA"/>
    <property type="match status" value="1"/>
</dbReference>
<comment type="caution">
    <text evidence="1">The sequence shown here is derived from an EMBL/GenBank/DDBJ whole genome shotgun (WGS) entry which is preliminary data.</text>
</comment>
<reference evidence="1 2" key="1">
    <citation type="journal article" date="2021" name="Elife">
        <title>Chloroplast acquisition without the gene transfer in kleptoplastic sea slugs, Plakobranchus ocellatus.</title>
        <authorList>
            <person name="Maeda T."/>
            <person name="Takahashi S."/>
            <person name="Yoshida T."/>
            <person name="Shimamura S."/>
            <person name="Takaki Y."/>
            <person name="Nagai Y."/>
            <person name="Toyoda A."/>
            <person name="Suzuki Y."/>
            <person name="Arimoto A."/>
            <person name="Ishii H."/>
            <person name="Satoh N."/>
            <person name="Nishiyama T."/>
            <person name="Hasebe M."/>
            <person name="Maruyama T."/>
            <person name="Minagawa J."/>
            <person name="Obokata J."/>
            <person name="Shigenobu S."/>
        </authorList>
    </citation>
    <scope>NUCLEOTIDE SEQUENCE [LARGE SCALE GENOMIC DNA]</scope>
</reference>
<dbReference type="GO" id="GO:0000922">
    <property type="term" value="C:spindle pole"/>
    <property type="evidence" value="ECO:0007669"/>
    <property type="project" value="InterPro"/>
</dbReference>
<name>A0AAV3YFQ7_9GAST</name>
<protein>
    <submittedName>
        <fullName evidence="1">Centrosomal protein of 95 kDa</fullName>
    </submittedName>
</protein>
<evidence type="ECO:0000313" key="2">
    <source>
        <dbReference type="Proteomes" id="UP000735302"/>
    </source>
</evidence>
<accession>A0AAV3YFQ7</accession>
<dbReference type="Proteomes" id="UP000735302">
    <property type="component" value="Unassembled WGS sequence"/>
</dbReference>
<proteinExistence type="predicted"/>
<dbReference type="EMBL" id="BLXT01000975">
    <property type="protein sequence ID" value="GFN82005.1"/>
    <property type="molecule type" value="Genomic_DNA"/>
</dbReference>
<gene>
    <name evidence="1" type="ORF">PoB_000851100</name>
</gene>
<evidence type="ECO:0000313" key="1">
    <source>
        <dbReference type="EMBL" id="GFN82005.1"/>
    </source>
</evidence>